<dbReference type="AlphaFoldDB" id="A0A0F8YX19"/>
<name>A0A0F8YX19_9ZZZZ</name>
<accession>A0A0F8YX19</accession>
<protein>
    <submittedName>
        <fullName evidence="1">Uncharacterized protein</fullName>
    </submittedName>
</protein>
<gene>
    <name evidence="1" type="ORF">LCGC14_3042680</name>
</gene>
<evidence type="ECO:0000313" key="1">
    <source>
        <dbReference type="EMBL" id="KKK58614.1"/>
    </source>
</evidence>
<dbReference type="EMBL" id="LAZR01063889">
    <property type="protein sequence ID" value="KKK58614.1"/>
    <property type="molecule type" value="Genomic_DNA"/>
</dbReference>
<organism evidence="1">
    <name type="scientific">marine sediment metagenome</name>
    <dbReference type="NCBI Taxonomy" id="412755"/>
    <lineage>
        <taxon>unclassified sequences</taxon>
        <taxon>metagenomes</taxon>
        <taxon>ecological metagenomes</taxon>
    </lineage>
</organism>
<feature type="non-terminal residue" evidence="1">
    <location>
        <position position="1"/>
    </location>
</feature>
<sequence>ENKALEYFFEYINPIKAVDKHIKDSKNRLGFTDSENKKKLKETYGVDIDAMHIKEISFLKKVKECLKPIISKPGCY</sequence>
<comment type="caution">
    <text evidence="1">The sequence shown here is derived from an EMBL/GenBank/DDBJ whole genome shotgun (WGS) entry which is preliminary data.</text>
</comment>
<reference evidence="1" key="1">
    <citation type="journal article" date="2015" name="Nature">
        <title>Complex archaea that bridge the gap between prokaryotes and eukaryotes.</title>
        <authorList>
            <person name="Spang A."/>
            <person name="Saw J.H."/>
            <person name="Jorgensen S.L."/>
            <person name="Zaremba-Niedzwiedzka K."/>
            <person name="Martijn J."/>
            <person name="Lind A.E."/>
            <person name="van Eijk R."/>
            <person name="Schleper C."/>
            <person name="Guy L."/>
            <person name="Ettema T.J."/>
        </authorList>
    </citation>
    <scope>NUCLEOTIDE SEQUENCE</scope>
</reference>
<proteinExistence type="predicted"/>